<dbReference type="RefSeq" id="WP_070018788.1">
    <property type="nucleotide sequence ID" value="NZ_LJGW01000377.1"/>
</dbReference>
<dbReference type="EMBL" id="LJGW01000377">
    <property type="protein sequence ID" value="OEV09296.1"/>
    <property type="molecule type" value="Genomic_DNA"/>
</dbReference>
<reference evidence="1 2" key="1">
    <citation type="journal article" date="2016" name="Front. Microbiol.">
        <title>Comparative Genomics Analysis of Streptomyces Species Reveals Their Adaptation to the Marine Environment and Their Diversity at the Genomic Level.</title>
        <authorList>
            <person name="Tian X."/>
            <person name="Zhang Z."/>
            <person name="Yang T."/>
            <person name="Chen M."/>
            <person name="Li J."/>
            <person name="Chen F."/>
            <person name="Yang J."/>
            <person name="Li W."/>
            <person name="Zhang B."/>
            <person name="Zhang Z."/>
            <person name="Wu J."/>
            <person name="Zhang C."/>
            <person name="Long L."/>
            <person name="Xiao J."/>
        </authorList>
    </citation>
    <scope>NUCLEOTIDE SEQUENCE [LARGE SCALE GENOMIC DNA]</scope>
    <source>
        <strain evidence="1 2">SCSIO 10429</strain>
    </source>
</reference>
<dbReference type="AlphaFoldDB" id="A0A1E7KZD8"/>
<gene>
    <name evidence="1" type="ORF">AN218_22920</name>
</gene>
<name>A0A1E7KZD8_9ACTN</name>
<accession>A0A1E7KZD8</accession>
<organism evidence="1 2">
    <name type="scientific">Streptomyces nanshensis</name>
    <dbReference type="NCBI Taxonomy" id="518642"/>
    <lineage>
        <taxon>Bacteria</taxon>
        <taxon>Bacillati</taxon>
        <taxon>Actinomycetota</taxon>
        <taxon>Actinomycetes</taxon>
        <taxon>Kitasatosporales</taxon>
        <taxon>Streptomycetaceae</taxon>
        <taxon>Streptomyces</taxon>
    </lineage>
</organism>
<proteinExistence type="predicted"/>
<evidence type="ECO:0000313" key="2">
    <source>
        <dbReference type="Proteomes" id="UP000176005"/>
    </source>
</evidence>
<protein>
    <submittedName>
        <fullName evidence="1">Uncharacterized protein</fullName>
    </submittedName>
</protein>
<dbReference type="Proteomes" id="UP000176005">
    <property type="component" value="Unassembled WGS sequence"/>
</dbReference>
<evidence type="ECO:0000313" key="1">
    <source>
        <dbReference type="EMBL" id="OEV09296.1"/>
    </source>
</evidence>
<sequence length="193" mass="20996">MDQDQATVALLADRDVAPRLTHWLRQRSATAAGYEVVDVSEMAGRGLLPRPARTLISYFPDPDQTREVISPLLEARVLPAGAVWLQLGPMELPRAYGFAMQARAAELQLWHAPYLQTPDPLADEPPMAVVWGPISVTSRGRVDGLVRALTSQAAWCGPLENALETPTAFSHEAGFEGLADAALTRLDPPPPRE</sequence>
<keyword evidence="2" id="KW-1185">Reference proteome</keyword>
<comment type="caution">
    <text evidence="1">The sequence shown here is derived from an EMBL/GenBank/DDBJ whole genome shotgun (WGS) entry which is preliminary data.</text>
</comment>